<evidence type="ECO:0000256" key="1">
    <source>
        <dbReference type="ARBA" id="ARBA00022723"/>
    </source>
</evidence>
<reference evidence="8" key="1">
    <citation type="submission" date="2023-03" db="EMBL/GenBank/DDBJ databases">
        <title>Massive genome expansion in bonnet fungi (Mycena s.s.) driven by repeated elements and novel gene families across ecological guilds.</title>
        <authorList>
            <consortium name="Lawrence Berkeley National Laboratory"/>
            <person name="Harder C.B."/>
            <person name="Miyauchi S."/>
            <person name="Viragh M."/>
            <person name="Kuo A."/>
            <person name="Thoen E."/>
            <person name="Andreopoulos B."/>
            <person name="Lu D."/>
            <person name="Skrede I."/>
            <person name="Drula E."/>
            <person name="Henrissat B."/>
            <person name="Morin E."/>
            <person name="Kohler A."/>
            <person name="Barry K."/>
            <person name="LaButti K."/>
            <person name="Morin E."/>
            <person name="Salamov A."/>
            <person name="Lipzen A."/>
            <person name="Mereny Z."/>
            <person name="Hegedus B."/>
            <person name="Baldrian P."/>
            <person name="Stursova M."/>
            <person name="Weitz H."/>
            <person name="Taylor A."/>
            <person name="Grigoriev I.V."/>
            <person name="Nagy L.G."/>
            <person name="Martin F."/>
            <person name="Kauserud H."/>
        </authorList>
    </citation>
    <scope>NUCLEOTIDE SEQUENCE</scope>
    <source>
        <strain evidence="8">CBHHK002</strain>
    </source>
</reference>
<feature type="compositionally biased region" description="Low complexity" evidence="6">
    <location>
        <begin position="182"/>
        <end position="191"/>
    </location>
</feature>
<sequence>MASQELLSVGRQCSHQTCNLVDFLPFKCQHCNDSFCQEHFMVAAHKCPKYDESKYNRVSPNCPLCNVVVAVRPGQDANEAVETHFVRDCSVMTGKAKARSTPVCARPRCGKALFAPIRCTSCSQQFCASHRFPADHTCVPVANATKTTTGPTAASRLLDLNTKASAAGGAALKSIKTMASNAQAQASASRPAAPPKPAAAAAPSKPNLFSKTDRRARAERESRRKAMHERAKKGLLSEEEKLALAREEAEDAQQGGGDGKKDCVIM</sequence>
<dbReference type="Proteomes" id="UP001218218">
    <property type="component" value="Unassembled WGS sequence"/>
</dbReference>
<dbReference type="Pfam" id="PF25403">
    <property type="entry name" value="zf-C2H2_ZFAND2"/>
    <property type="match status" value="1"/>
</dbReference>
<keyword evidence="4" id="KW-0862">Zinc</keyword>
<keyword evidence="9" id="KW-1185">Reference proteome</keyword>
<feature type="domain" description="AN1-type" evidence="7">
    <location>
        <begin position="98"/>
        <end position="146"/>
    </location>
</feature>
<dbReference type="InterPro" id="IPR057357">
    <property type="entry name" value="Znf-C2H2_ZFAND2A/B"/>
</dbReference>
<evidence type="ECO:0000256" key="4">
    <source>
        <dbReference type="ARBA" id="ARBA00022833"/>
    </source>
</evidence>
<protein>
    <recommendedName>
        <fullName evidence="7">AN1-type domain-containing protein</fullName>
    </recommendedName>
</protein>
<feature type="compositionally biased region" description="Basic and acidic residues" evidence="6">
    <location>
        <begin position="211"/>
        <end position="224"/>
    </location>
</feature>
<feature type="compositionally biased region" description="Basic and acidic residues" evidence="6">
    <location>
        <begin position="235"/>
        <end position="247"/>
    </location>
</feature>
<name>A0AAD7F5R1_9AGAR</name>
<dbReference type="PROSITE" id="PS51039">
    <property type="entry name" value="ZF_AN1"/>
    <property type="match status" value="2"/>
</dbReference>
<dbReference type="GO" id="GO:0008270">
    <property type="term" value="F:zinc ion binding"/>
    <property type="evidence" value="ECO:0007669"/>
    <property type="project" value="UniProtKB-KW"/>
</dbReference>
<dbReference type="SUPFAM" id="SSF118310">
    <property type="entry name" value="AN1-like Zinc finger"/>
    <property type="match status" value="2"/>
</dbReference>
<evidence type="ECO:0000259" key="7">
    <source>
        <dbReference type="PROSITE" id="PS51039"/>
    </source>
</evidence>
<comment type="caution">
    <text evidence="8">The sequence shown here is derived from an EMBL/GenBank/DDBJ whole genome shotgun (WGS) entry which is preliminary data.</text>
</comment>
<evidence type="ECO:0000256" key="2">
    <source>
        <dbReference type="ARBA" id="ARBA00022737"/>
    </source>
</evidence>
<proteinExistence type="predicted"/>
<feature type="domain" description="AN1-type" evidence="7">
    <location>
        <begin position="7"/>
        <end position="55"/>
    </location>
</feature>
<accession>A0AAD7F5R1</accession>
<keyword evidence="1" id="KW-0479">Metal-binding</keyword>
<evidence type="ECO:0000313" key="8">
    <source>
        <dbReference type="EMBL" id="KAJ7366920.1"/>
    </source>
</evidence>
<dbReference type="InterPro" id="IPR035896">
    <property type="entry name" value="AN1-like_Znf"/>
</dbReference>
<keyword evidence="2" id="KW-0677">Repeat</keyword>
<dbReference type="Gene3D" id="4.10.1110.10">
    <property type="entry name" value="AN1-like Zinc finger"/>
    <property type="match status" value="2"/>
</dbReference>
<dbReference type="SMART" id="SM00154">
    <property type="entry name" value="ZnF_AN1"/>
    <property type="match status" value="2"/>
</dbReference>
<dbReference type="GO" id="GO:0005737">
    <property type="term" value="C:cytoplasm"/>
    <property type="evidence" value="ECO:0007669"/>
    <property type="project" value="TreeGrafter"/>
</dbReference>
<dbReference type="Pfam" id="PF01428">
    <property type="entry name" value="zf-AN1"/>
    <property type="match status" value="2"/>
</dbReference>
<evidence type="ECO:0000256" key="6">
    <source>
        <dbReference type="SAM" id="MobiDB-lite"/>
    </source>
</evidence>
<keyword evidence="3 5" id="KW-0863">Zinc-finger</keyword>
<dbReference type="PANTHER" id="PTHR14677">
    <property type="entry name" value="ARSENITE INDUCUBLE RNA ASSOCIATED PROTEIN AIP-1-RELATED"/>
    <property type="match status" value="1"/>
</dbReference>
<dbReference type="AlphaFoldDB" id="A0AAD7F5R1"/>
<evidence type="ECO:0000313" key="9">
    <source>
        <dbReference type="Proteomes" id="UP001218218"/>
    </source>
</evidence>
<dbReference type="EMBL" id="JARIHO010000002">
    <property type="protein sequence ID" value="KAJ7366920.1"/>
    <property type="molecule type" value="Genomic_DNA"/>
</dbReference>
<dbReference type="PANTHER" id="PTHR14677:SF40">
    <property type="entry name" value="CDC48-ASSOCIATED UBIQUITIN-LIKE_ZINC FINGER PROTEIN 1"/>
    <property type="match status" value="1"/>
</dbReference>
<evidence type="ECO:0000256" key="3">
    <source>
        <dbReference type="ARBA" id="ARBA00022771"/>
    </source>
</evidence>
<feature type="compositionally biased region" description="Low complexity" evidence="6">
    <location>
        <begin position="198"/>
        <end position="207"/>
    </location>
</feature>
<feature type="region of interest" description="Disordered" evidence="6">
    <location>
        <begin position="182"/>
        <end position="266"/>
    </location>
</feature>
<gene>
    <name evidence="8" type="ORF">DFH08DRAFT_835930</name>
</gene>
<organism evidence="8 9">
    <name type="scientific">Mycena albidolilacea</name>
    <dbReference type="NCBI Taxonomy" id="1033008"/>
    <lineage>
        <taxon>Eukaryota</taxon>
        <taxon>Fungi</taxon>
        <taxon>Dikarya</taxon>
        <taxon>Basidiomycota</taxon>
        <taxon>Agaricomycotina</taxon>
        <taxon>Agaricomycetes</taxon>
        <taxon>Agaricomycetidae</taxon>
        <taxon>Agaricales</taxon>
        <taxon>Marasmiineae</taxon>
        <taxon>Mycenaceae</taxon>
        <taxon>Mycena</taxon>
    </lineage>
</organism>
<dbReference type="InterPro" id="IPR000058">
    <property type="entry name" value="Znf_AN1"/>
</dbReference>
<evidence type="ECO:0000256" key="5">
    <source>
        <dbReference type="PROSITE-ProRule" id="PRU00449"/>
    </source>
</evidence>